<dbReference type="PROSITE" id="PS00216">
    <property type="entry name" value="SUGAR_TRANSPORT_1"/>
    <property type="match status" value="1"/>
</dbReference>
<dbReference type="SUPFAM" id="SSF103473">
    <property type="entry name" value="MFS general substrate transporter"/>
    <property type="match status" value="1"/>
</dbReference>
<dbReference type="InterPro" id="IPR036259">
    <property type="entry name" value="MFS_trans_sf"/>
</dbReference>
<dbReference type="PROSITE" id="PS00217">
    <property type="entry name" value="SUGAR_TRANSPORT_2"/>
    <property type="match status" value="1"/>
</dbReference>
<feature type="transmembrane region" description="Helical" evidence="7">
    <location>
        <begin position="419"/>
        <end position="442"/>
    </location>
</feature>
<feature type="transmembrane region" description="Helical" evidence="7">
    <location>
        <begin position="164"/>
        <end position="185"/>
    </location>
</feature>
<feature type="transmembrane region" description="Helical" evidence="7">
    <location>
        <begin position="347"/>
        <end position="369"/>
    </location>
</feature>
<keyword evidence="10" id="KW-1185">Reference proteome</keyword>
<dbReference type="RefSeq" id="WP_313271857.1">
    <property type="nucleotide sequence ID" value="NZ_JASXSX010000001.1"/>
</dbReference>
<evidence type="ECO:0000256" key="1">
    <source>
        <dbReference type="ARBA" id="ARBA00004651"/>
    </source>
</evidence>
<evidence type="ECO:0000313" key="10">
    <source>
        <dbReference type="Proteomes" id="UP001247542"/>
    </source>
</evidence>
<feature type="transmembrane region" description="Helical" evidence="7">
    <location>
        <begin position="31"/>
        <end position="56"/>
    </location>
</feature>
<dbReference type="PROSITE" id="PS50850">
    <property type="entry name" value="MFS"/>
    <property type="match status" value="1"/>
</dbReference>
<keyword evidence="5 7" id="KW-1133">Transmembrane helix</keyword>
<comment type="caution">
    <text evidence="9">The sequence shown here is derived from an EMBL/GenBank/DDBJ whole genome shotgun (WGS) entry which is preliminary data.</text>
</comment>
<protein>
    <submittedName>
        <fullName evidence="9">MFS transporter</fullName>
    </submittedName>
</protein>
<evidence type="ECO:0000256" key="6">
    <source>
        <dbReference type="ARBA" id="ARBA00023136"/>
    </source>
</evidence>
<feature type="transmembrane region" description="Helical" evidence="7">
    <location>
        <begin position="76"/>
        <end position="94"/>
    </location>
</feature>
<evidence type="ECO:0000256" key="2">
    <source>
        <dbReference type="ARBA" id="ARBA00010992"/>
    </source>
</evidence>
<keyword evidence="3" id="KW-0813">Transport</keyword>
<dbReference type="Pfam" id="PF00083">
    <property type="entry name" value="Sugar_tr"/>
    <property type="match status" value="1"/>
</dbReference>
<gene>
    <name evidence="9" type="ORF">QS713_01450</name>
</gene>
<dbReference type="EMBL" id="JASXSX010000001">
    <property type="protein sequence ID" value="MDT3766732.1"/>
    <property type="molecule type" value="Genomic_DNA"/>
</dbReference>
<comment type="similarity">
    <text evidence="2">Belongs to the major facilitator superfamily. Sugar transporter (TC 2.A.1.1) family.</text>
</comment>
<feature type="domain" description="Major facilitator superfamily (MFS) profile" evidence="8">
    <location>
        <begin position="34"/>
        <end position="508"/>
    </location>
</feature>
<keyword evidence="6 7" id="KW-0472">Membrane</keyword>
<dbReference type="InterPro" id="IPR020846">
    <property type="entry name" value="MFS_dom"/>
</dbReference>
<feature type="transmembrane region" description="Helical" evidence="7">
    <location>
        <begin position="134"/>
        <end position="152"/>
    </location>
</feature>
<dbReference type="InterPro" id="IPR003663">
    <property type="entry name" value="Sugar/inositol_transpt"/>
</dbReference>
<feature type="transmembrane region" description="Helical" evidence="7">
    <location>
        <begin position="309"/>
        <end position="332"/>
    </location>
</feature>
<dbReference type="PANTHER" id="PTHR48020:SF12">
    <property type="entry name" value="PROTON MYO-INOSITOL COTRANSPORTER"/>
    <property type="match status" value="1"/>
</dbReference>
<sequence length="525" mass="57782">MSDQKQVSSFTDGELNDLIKKTPPNGKKRSIPLIAAVATLGSLLFGYDTGVLAGALPYLYMPNAAGGLHLNPVEEGLVGGLLMVGAGFGAIIGGRLSDRYGRRHNILLLAAIFFFGALGCSLSLNFWMLCIFRIILGFAVGGASATVPVYLAETAPKEVRGPIVAIDQFMIVFGQFLAYSMNAIIARINHGPHVITETGESIDWDHAKAMSDLVVVGGNGATWRYMLILATIPAIALWILMRTMPETSRWYAAKHRYHEAIASLKRVRDPKKHNLGLEVREMIEINREYENQPQMTLRQVFATQWTRKVLFLGVAISIIDPLTGINTAMYYMPKVLHAAGFSSENAIMLNVVTGFFSCIGAAIGIYLVARFARRHVAMYQETGIVLSLFGLAALFFWVIEPHMDEAGNIASTVPTFAPWAVLVIITAFLFFKQSGTVTWVLVSEIFPANTRGVSQGTAVSVNWFANAVITAIFPSMMAYLGGAKTYLVFALINCVSLYFYTKILPETKYHTLEELEAEFEKRYSK</sequence>
<organism evidence="9 10">
    <name type="scientific">Gleimia hominis</name>
    <dbReference type="NCBI Taxonomy" id="595468"/>
    <lineage>
        <taxon>Bacteria</taxon>
        <taxon>Bacillati</taxon>
        <taxon>Actinomycetota</taxon>
        <taxon>Actinomycetes</taxon>
        <taxon>Actinomycetales</taxon>
        <taxon>Actinomycetaceae</taxon>
        <taxon>Gleimia</taxon>
    </lineage>
</organism>
<reference evidence="9 10" key="1">
    <citation type="submission" date="2023-06" db="EMBL/GenBank/DDBJ databases">
        <title>Draft genome sequence of Gleimia hominis type strain CCUG 57540T.</title>
        <authorList>
            <person name="Salva-Serra F."/>
            <person name="Cardew S."/>
            <person name="Jensie Markopoulos S."/>
            <person name="Ohlen M."/>
            <person name="Inganas E."/>
            <person name="Svensson-Stadler L."/>
            <person name="Moore E.R.B."/>
        </authorList>
    </citation>
    <scope>NUCLEOTIDE SEQUENCE [LARGE SCALE GENOMIC DNA]</scope>
    <source>
        <strain evidence="9 10">CCUG 57540</strain>
    </source>
</reference>
<comment type="subcellular location">
    <subcellularLocation>
        <location evidence="1">Cell membrane</location>
        <topology evidence="1">Multi-pass membrane protein</topology>
    </subcellularLocation>
</comment>
<dbReference type="PANTHER" id="PTHR48020">
    <property type="entry name" value="PROTON MYO-INOSITOL COTRANSPORTER"/>
    <property type="match status" value="1"/>
</dbReference>
<evidence type="ECO:0000256" key="4">
    <source>
        <dbReference type="ARBA" id="ARBA00022692"/>
    </source>
</evidence>
<feature type="transmembrane region" description="Helical" evidence="7">
    <location>
        <begin position="381"/>
        <end position="399"/>
    </location>
</feature>
<dbReference type="InterPro" id="IPR050814">
    <property type="entry name" value="Myo-inositol_Transporter"/>
</dbReference>
<evidence type="ECO:0000256" key="7">
    <source>
        <dbReference type="SAM" id="Phobius"/>
    </source>
</evidence>
<accession>A0ABU3IB64</accession>
<evidence type="ECO:0000313" key="9">
    <source>
        <dbReference type="EMBL" id="MDT3766732.1"/>
    </source>
</evidence>
<name>A0ABU3IB64_9ACTO</name>
<feature type="transmembrane region" description="Helical" evidence="7">
    <location>
        <begin position="106"/>
        <end position="128"/>
    </location>
</feature>
<feature type="transmembrane region" description="Helical" evidence="7">
    <location>
        <begin position="486"/>
        <end position="504"/>
    </location>
</feature>
<dbReference type="PRINTS" id="PR00171">
    <property type="entry name" value="SUGRTRNSPORT"/>
</dbReference>
<dbReference type="Gene3D" id="1.20.1250.20">
    <property type="entry name" value="MFS general substrate transporter like domains"/>
    <property type="match status" value="1"/>
</dbReference>
<dbReference type="Proteomes" id="UP001247542">
    <property type="component" value="Unassembled WGS sequence"/>
</dbReference>
<proteinExistence type="inferred from homology"/>
<feature type="transmembrane region" description="Helical" evidence="7">
    <location>
        <begin position="463"/>
        <end position="480"/>
    </location>
</feature>
<evidence type="ECO:0000256" key="3">
    <source>
        <dbReference type="ARBA" id="ARBA00022448"/>
    </source>
</evidence>
<dbReference type="InterPro" id="IPR005828">
    <property type="entry name" value="MFS_sugar_transport-like"/>
</dbReference>
<evidence type="ECO:0000256" key="5">
    <source>
        <dbReference type="ARBA" id="ARBA00022989"/>
    </source>
</evidence>
<dbReference type="InterPro" id="IPR005829">
    <property type="entry name" value="Sugar_transporter_CS"/>
</dbReference>
<keyword evidence="4 7" id="KW-0812">Transmembrane</keyword>
<feature type="transmembrane region" description="Helical" evidence="7">
    <location>
        <begin position="223"/>
        <end position="241"/>
    </location>
</feature>
<evidence type="ECO:0000259" key="8">
    <source>
        <dbReference type="PROSITE" id="PS50850"/>
    </source>
</evidence>